<organism evidence="3 4">
    <name type="scientific">Maricaulis virginensis</name>
    <dbReference type="NCBI Taxonomy" id="144022"/>
    <lineage>
        <taxon>Bacteria</taxon>
        <taxon>Pseudomonadati</taxon>
        <taxon>Pseudomonadota</taxon>
        <taxon>Alphaproteobacteria</taxon>
        <taxon>Maricaulales</taxon>
        <taxon>Maricaulaceae</taxon>
        <taxon>Maricaulis</taxon>
    </lineage>
</organism>
<dbReference type="InterPro" id="IPR001387">
    <property type="entry name" value="Cro/C1-type_HTH"/>
</dbReference>
<evidence type="ECO:0000259" key="2">
    <source>
        <dbReference type="PROSITE" id="PS50943"/>
    </source>
</evidence>
<accession>A0A9W6IN00</accession>
<gene>
    <name evidence="3" type="ORF">GCM10017621_28500</name>
</gene>
<evidence type="ECO:0000313" key="4">
    <source>
        <dbReference type="Proteomes" id="UP001143486"/>
    </source>
</evidence>
<keyword evidence="4" id="KW-1185">Reference proteome</keyword>
<protein>
    <recommendedName>
        <fullName evidence="2">HTH cro/C1-type domain-containing protein</fullName>
    </recommendedName>
</protein>
<dbReference type="InterPro" id="IPR013430">
    <property type="entry name" value="Toxin_antidote_HigA"/>
</dbReference>
<keyword evidence="1" id="KW-0238">DNA-binding</keyword>
<dbReference type="NCBIfam" id="TIGR02607">
    <property type="entry name" value="antidote_HigA"/>
    <property type="match status" value="1"/>
</dbReference>
<comment type="caution">
    <text evidence="3">The sequence shown here is derived from an EMBL/GenBank/DDBJ whole genome shotgun (WGS) entry which is preliminary data.</text>
</comment>
<name>A0A9W6IN00_9PROT</name>
<dbReference type="AlphaFoldDB" id="A0A9W6IN00"/>
<dbReference type="PROSITE" id="PS50943">
    <property type="entry name" value="HTH_CROC1"/>
    <property type="match status" value="1"/>
</dbReference>
<dbReference type="SMART" id="SM00530">
    <property type="entry name" value="HTH_XRE"/>
    <property type="match status" value="1"/>
</dbReference>
<dbReference type="PANTHER" id="PTHR36924:SF1">
    <property type="entry name" value="ANTITOXIN HIGA-1"/>
    <property type="match status" value="1"/>
</dbReference>
<dbReference type="SUPFAM" id="SSF47413">
    <property type="entry name" value="lambda repressor-like DNA-binding domains"/>
    <property type="match status" value="1"/>
</dbReference>
<proteinExistence type="predicted"/>
<dbReference type="Pfam" id="PF13560">
    <property type="entry name" value="HTH_31"/>
    <property type="match status" value="1"/>
</dbReference>
<feature type="domain" description="HTH cro/C1-type" evidence="2">
    <location>
        <begin position="17"/>
        <end position="70"/>
    </location>
</feature>
<dbReference type="Proteomes" id="UP001143486">
    <property type="component" value="Unassembled WGS sequence"/>
</dbReference>
<evidence type="ECO:0000313" key="3">
    <source>
        <dbReference type="EMBL" id="GLK53342.1"/>
    </source>
</evidence>
<evidence type="ECO:0000256" key="1">
    <source>
        <dbReference type="ARBA" id="ARBA00023125"/>
    </source>
</evidence>
<dbReference type="RefSeq" id="WP_271187695.1">
    <property type="nucleotide sequence ID" value="NZ_BSFE01000010.1"/>
</dbReference>
<reference evidence="3" key="2">
    <citation type="submission" date="2023-01" db="EMBL/GenBank/DDBJ databases">
        <authorList>
            <person name="Sun Q."/>
            <person name="Evtushenko L."/>
        </authorList>
    </citation>
    <scope>NUCLEOTIDE SEQUENCE</scope>
    <source>
        <strain evidence="3">VKM B-1513</strain>
    </source>
</reference>
<dbReference type="Gene3D" id="1.10.260.40">
    <property type="entry name" value="lambda repressor-like DNA-binding domains"/>
    <property type="match status" value="1"/>
</dbReference>
<reference evidence="3" key="1">
    <citation type="journal article" date="2014" name="Int. J. Syst. Evol. Microbiol.">
        <title>Complete genome sequence of Corynebacterium casei LMG S-19264T (=DSM 44701T), isolated from a smear-ripened cheese.</title>
        <authorList>
            <consortium name="US DOE Joint Genome Institute (JGI-PGF)"/>
            <person name="Walter F."/>
            <person name="Albersmeier A."/>
            <person name="Kalinowski J."/>
            <person name="Ruckert C."/>
        </authorList>
    </citation>
    <scope>NUCLEOTIDE SEQUENCE</scope>
    <source>
        <strain evidence="3">VKM B-1513</strain>
    </source>
</reference>
<dbReference type="InterPro" id="IPR010982">
    <property type="entry name" value="Lambda_DNA-bd_dom_sf"/>
</dbReference>
<dbReference type="GO" id="GO:0003677">
    <property type="term" value="F:DNA binding"/>
    <property type="evidence" value="ECO:0007669"/>
    <property type="project" value="UniProtKB-KW"/>
</dbReference>
<dbReference type="PANTHER" id="PTHR36924">
    <property type="entry name" value="ANTITOXIN HIGA-1"/>
    <property type="match status" value="1"/>
</dbReference>
<dbReference type="EMBL" id="BSFE01000010">
    <property type="protein sequence ID" value="GLK53342.1"/>
    <property type="molecule type" value="Genomic_DNA"/>
</dbReference>
<sequence length="101" mass="11355">MKQTVFTRQTSSVGEHLQDFMSEMGLKAPTLAKRLHVGRSRLQRLLEGARCDADMALRLARFFGTTPQYWMNLQALRDLSAAQVEAGDTIQRDIVPFDTAA</sequence>